<evidence type="ECO:0000256" key="3">
    <source>
        <dbReference type="ARBA" id="ARBA00023163"/>
    </source>
</evidence>
<evidence type="ECO:0000256" key="5">
    <source>
        <dbReference type="RuleBase" id="RU367031"/>
    </source>
</evidence>
<dbReference type="EMBL" id="BSYR01000021">
    <property type="protein sequence ID" value="GMI86222.1"/>
    <property type="molecule type" value="Genomic_DNA"/>
</dbReference>
<comment type="function">
    <text evidence="5">Transcription factor that specifically binds AT-rich DNA sequences related to the nuclear matrix attachment regions (MARs).</text>
</comment>
<dbReference type="OrthoDB" id="952483at2759"/>
<gene>
    <name evidence="8" type="ORF">HRI_002291500</name>
</gene>
<evidence type="ECO:0000256" key="2">
    <source>
        <dbReference type="ARBA" id="ARBA00023125"/>
    </source>
</evidence>
<dbReference type="InterPro" id="IPR039605">
    <property type="entry name" value="AHL"/>
</dbReference>
<dbReference type="Pfam" id="PF03479">
    <property type="entry name" value="PCC"/>
    <property type="match status" value="1"/>
</dbReference>
<keyword evidence="9" id="KW-1185">Reference proteome</keyword>
<proteinExistence type="predicted"/>
<evidence type="ECO:0000259" key="7">
    <source>
        <dbReference type="Pfam" id="PF03479"/>
    </source>
</evidence>
<keyword evidence="4 5" id="KW-0539">Nucleus</keyword>
<dbReference type="AlphaFoldDB" id="A0A9W7M1N8"/>
<dbReference type="PANTHER" id="PTHR31500:SF51">
    <property type="entry name" value="AT-HOOK MOTIF NUCLEAR-LOCALIZED PROTEIN 8"/>
    <property type="match status" value="1"/>
</dbReference>
<dbReference type="InterPro" id="IPR005175">
    <property type="entry name" value="PPC_dom"/>
</dbReference>
<dbReference type="Gene3D" id="3.30.1330.80">
    <property type="entry name" value="Hypothetical protein, similar to alpha- acetolactate decarboxylase, domain 2"/>
    <property type="match status" value="1"/>
</dbReference>
<comment type="domain">
    <text evidence="5">The PPC domain mediates interactions between AHL proteins.</text>
</comment>
<feature type="region of interest" description="Disordered" evidence="6">
    <location>
        <begin position="99"/>
        <end position="120"/>
    </location>
</feature>
<comment type="subcellular location">
    <subcellularLocation>
        <location evidence="5">Nucleus</location>
    </subcellularLocation>
</comment>
<evidence type="ECO:0000256" key="4">
    <source>
        <dbReference type="ARBA" id="ARBA00023242"/>
    </source>
</evidence>
<keyword evidence="3 5" id="KW-0804">Transcription</keyword>
<protein>
    <recommendedName>
        <fullName evidence="5">AT-hook motif nuclear-localized protein</fullName>
    </recommendedName>
</protein>
<keyword evidence="2 5" id="KW-0238">DNA-binding</keyword>
<evidence type="ECO:0000313" key="8">
    <source>
        <dbReference type="EMBL" id="GMI86222.1"/>
    </source>
</evidence>
<dbReference type="Proteomes" id="UP001165190">
    <property type="component" value="Unassembled WGS sequence"/>
</dbReference>
<dbReference type="GO" id="GO:0005634">
    <property type="term" value="C:nucleus"/>
    <property type="evidence" value="ECO:0007669"/>
    <property type="project" value="UniProtKB-SubCell"/>
</dbReference>
<dbReference type="SUPFAM" id="SSF117856">
    <property type="entry name" value="AF0104/ALDC/Ptd012-like"/>
    <property type="match status" value="1"/>
</dbReference>
<evidence type="ECO:0000256" key="1">
    <source>
        <dbReference type="ARBA" id="ARBA00023015"/>
    </source>
</evidence>
<sequence>MARLLNSHTTFCFIPRALFLLSDDGRLALTISSFPLQGWYEIVSLSGHVSRSLNLSHGSGYRVAITLAAKNDSLFGGYVSGPLIAATNVQIVLWKFTSPSEGEASVRDSSSTPVTKMEVP</sequence>
<feature type="domain" description="PPC" evidence="7">
    <location>
        <begin position="35"/>
        <end position="97"/>
    </location>
</feature>
<organism evidence="8 9">
    <name type="scientific">Hibiscus trionum</name>
    <name type="common">Flower of an hour</name>
    <dbReference type="NCBI Taxonomy" id="183268"/>
    <lineage>
        <taxon>Eukaryota</taxon>
        <taxon>Viridiplantae</taxon>
        <taxon>Streptophyta</taxon>
        <taxon>Embryophyta</taxon>
        <taxon>Tracheophyta</taxon>
        <taxon>Spermatophyta</taxon>
        <taxon>Magnoliopsida</taxon>
        <taxon>eudicotyledons</taxon>
        <taxon>Gunneridae</taxon>
        <taxon>Pentapetalae</taxon>
        <taxon>rosids</taxon>
        <taxon>malvids</taxon>
        <taxon>Malvales</taxon>
        <taxon>Malvaceae</taxon>
        <taxon>Malvoideae</taxon>
        <taxon>Hibiscus</taxon>
    </lineage>
</organism>
<reference evidence="8" key="1">
    <citation type="submission" date="2023-05" db="EMBL/GenBank/DDBJ databases">
        <title>Genome and transcriptome analyses reveal genes involved in the formation of fine ridges on petal epidermal cells in Hibiscus trionum.</title>
        <authorList>
            <person name="Koshimizu S."/>
            <person name="Masuda S."/>
            <person name="Ishii T."/>
            <person name="Shirasu K."/>
            <person name="Hoshino A."/>
            <person name="Arita M."/>
        </authorList>
    </citation>
    <scope>NUCLEOTIDE SEQUENCE</scope>
    <source>
        <strain evidence="8">Hamamatsu line</strain>
    </source>
</reference>
<name>A0A9W7M1N8_HIBTR</name>
<dbReference type="GO" id="GO:0003680">
    <property type="term" value="F:minor groove of adenine-thymine-rich DNA binding"/>
    <property type="evidence" value="ECO:0007669"/>
    <property type="project" value="UniProtKB-UniRule"/>
</dbReference>
<comment type="caution">
    <text evidence="8">The sequence shown here is derived from an EMBL/GenBank/DDBJ whole genome shotgun (WGS) entry which is preliminary data.</text>
</comment>
<accession>A0A9W7M1N8</accession>
<evidence type="ECO:0000256" key="6">
    <source>
        <dbReference type="SAM" id="MobiDB-lite"/>
    </source>
</evidence>
<evidence type="ECO:0000313" key="9">
    <source>
        <dbReference type="Proteomes" id="UP001165190"/>
    </source>
</evidence>
<dbReference type="PANTHER" id="PTHR31500">
    <property type="entry name" value="AT-HOOK MOTIF NUCLEAR-LOCALIZED PROTEIN 9"/>
    <property type="match status" value="1"/>
</dbReference>
<keyword evidence="1 5" id="KW-0805">Transcription regulation</keyword>